<gene>
    <name evidence="1" type="ORF">GQS65_19095</name>
</gene>
<proteinExistence type="predicted"/>
<evidence type="ECO:0000313" key="1">
    <source>
        <dbReference type="EMBL" id="MWG36568.1"/>
    </source>
</evidence>
<dbReference type="RefSeq" id="WP_158206220.1">
    <property type="nucleotide sequence ID" value="NZ_WSZK01000036.1"/>
</dbReference>
<organism evidence="1 2">
    <name type="scientific">Halomarina oriensis</name>
    <dbReference type="NCBI Taxonomy" id="671145"/>
    <lineage>
        <taxon>Archaea</taxon>
        <taxon>Methanobacteriati</taxon>
        <taxon>Methanobacteriota</taxon>
        <taxon>Stenosarchaea group</taxon>
        <taxon>Halobacteria</taxon>
        <taxon>Halobacteriales</taxon>
        <taxon>Natronomonadaceae</taxon>
        <taxon>Halomarina</taxon>
    </lineage>
</organism>
<reference evidence="1 2" key="1">
    <citation type="submission" date="2019-12" db="EMBL/GenBank/DDBJ databases">
        <title>Halocatena pleomorpha gen. nov. sp. nov., an extremely halophilic archaeon of family Halobacteriaceae isolated from saltpan soil.</title>
        <authorList>
            <person name="Pal Y."/>
            <person name="Verma A."/>
            <person name="Krishnamurthi S."/>
            <person name="Kumar P."/>
        </authorList>
    </citation>
    <scope>NUCLEOTIDE SEQUENCE [LARGE SCALE GENOMIC DNA]</scope>
    <source>
        <strain evidence="1 2">JCM 16495</strain>
    </source>
</reference>
<comment type="caution">
    <text evidence="1">The sequence shown here is derived from an EMBL/GenBank/DDBJ whole genome shotgun (WGS) entry which is preliminary data.</text>
</comment>
<accession>A0A6B0GXR1</accession>
<sequence length="445" mass="47691">MFWTVIDAGATLLAQGFENGLGMFDRVDSAYTSTNHALPESDGQFGAGFDGSQYSQEELAAYAGSLERDFEPGTTVHVAYEKLSGDGVNVYFGLRDGSLLTRYHLVLYPRGGSGGYALFHNDGSRSTLRDASGVANFPADAGNWGHIYLTWDPPAGDPRDGDSDPTGDWLLEVQNQAHEPLVTDYIDAGDTRLRDGGLAFVQSGGNGCFWDDPQIGDHTAFAPAFDPLRHHAGPAEIHSFEHADLFAFGSADNRRQFRCSSAPPTLGQAFVLANPAGTGFSQVFSRPDGAVTDQRHTLPNYHPDGTVADIYLRADQLQGRQDVYYAAAGGDDYLRFETRYGEDRLRVLTSVTGTPSVEFDSDDGAAPGLSGDQWYRLRSDRTVAGDDVRLSLDRVATDRSVLGSVVDVTVSVPSALAGNAGVGLGGAQNTATTDATFFFADWALA</sequence>
<dbReference type="Proteomes" id="UP000451471">
    <property type="component" value="Unassembled WGS sequence"/>
</dbReference>
<protein>
    <submittedName>
        <fullName evidence="1">Uncharacterized protein</fullName>
    </submittedName>
</protein>
<dbReference type="AlphaFoldDB" id="A0A6B0GXR1"/>
<dbReference type="EMBL" id="WSZK01000036">
    <property type="protein sequence ID" value="MWG36568.1"/>
    <property type="molecule type" value="Genomic_DNA"/>
</dbReference>
<name>A0A6B0GXR1_9EURY</name>
<evidence type="ECO:0000313" key="2">
    <source>
        <dbReference type="Proteomes" id="UP000451471"/>
    </source>
</evidence>
<keyword evidence="2" id="KW-1185">Reference proteome</keyword>